<dbReference type="InterPro" id="IPR011990">
    <property type="entry name" value="TPR-like_helical_dom_sf"/>
</dbReference>
<evidence type="ECO:0000313" key="1">
    <source>
        <dbReference type="EMBL" id="CAD8568314.1"/>
    </source>
</evidence>
<protein>
    <submittedName>
        <fullName evidence="1">Uncharacterized protein</fullName>
    </submittedName>
</protein>
<reference evidence="1" key="1">
    <citation type="submission" date="2021-01" db="EMBL/GenBank/DDBJ databases">
        <authorList>
            <person name="Corre E."/>
            <person name="Pelletier E."/>
            <person name="Niang G."/>
            <person name="Scheremetjew M."/>
            <person name="Finn R."/>
            <person name="Kale V."/>
            <person name="Holt S."/>
            <person name="Cochrane G."/>
            <person name="Meng A."/>
            <person name="Brown T."/>
            <person name="Cohen L."/>
        </authorList>
    </citation>
    <scope>NUCLEOTIDE SEQUENCE</scope>
    <source>
        <strain evidence="1">E4-10</strain>
    </source>
</reference>
<proteinExistence type="predicted"/>
<accession>A0A7S0K2K1</accession>
<dbReference type="Gene3D" id="1.25.40.10">
    <property type="entry name" value="Tetratricopeptide repeat domain"/>
    <property type="match status" value="2"/>
</dbReference>
<organism evidence="1">
    <name type="scientific">Cafeteria roenbergensis</name>
    <name type="common">Marine flagellate</name>
    <dbReference type="NCBI Taxonomy" id="33653"/>
    <lineage>
        <taxon>Eukaryota</taxon>
        <taxon>Sar</taxon>
        <taxon>Stramenopiles</taxon>
        <taxon>Bigyra</taxon>
        <taxon>Opalozoa</taxon>
        <taxon>Bicosoecida</taxon>
        <taxon>Cafeteriaceae</taxon>
        <taxon>Cafeteria</taxon>
    </lineage>
</organism>
<name>A0A7S0K2K1_CAFRO</name>
<gene>
    <name evidence="1" type="ORF">CROE0942_LOCUS12694</name>
</gene>
<sequence>MLGVALRHGVAAVARPAVPAARAACACAAPRARTLASAAAASPPFAQSASADPSSEEELAALLSEVVASSRGGRRGAALELATQYRTKCLSLFGRAHFRYASALNTMGFVHKNRGEVALALDAYAGSLALLGQSQQGRQSPSWAAVAANVGACYRAMADGARSGWERLLLLENALAYLGEALAVREAVFPPGHAMLGETLSLLGGALRAASDSDIAPAGGGGVLAVAERVARRAVVELADASSAGTESLQWATAAGNLAVLLLQDLPAPAGMPASKAMEEGLLAAERSRAAEAEGLLRRTLALQRRQLGSVAPPTIETMLHLAKAVSRAGQGASAQAEADMLRASADDLYAQLQARQAEDESSRARA</sequence>
<dbReference type="EMBL" id="HBET01018886">
    <property type="protein sequence ID" value="CAD8568314.1"/>
    <property type="molecule type" value="Transcribed_RNA"/>
</dbReference>
<dbReference type="SUPFAM" id="SSF48452">
    <property type="entry name" value="TPR-like"/>
    <property type="match status" value="1"/>
</dbReference>
<dbReference type="AlphaFoldDB" id="A0A7S0K2K1"/>